<name>A0ACB8DV70_DERSI</name>
<dbReference type="Proteomes" id="UP000821865">
    <property type="component" value="Chromosome 1"/>
</dbReference>
<proteinExistence type="predicted"/>
<keyword evidence="2" id="KW-1185">Reference proteome</keyword>
<evidence type="ECO:0000313" key="2">
    <source>
        <dbReference type="Proteomes" id="UP000821865"/>
    </source>
</evidence>
<organism evidence="1 2">
    <name type="scientific">Dermacentor silvarum</name>
    <name type="common">Tick</name>
    <dbReference type="NCBI Taxonomy" id="543639"/>
    <lineage>
        <taxon>Eukaryota</taxon>
        <taxon>Metazoa</taxon>
        <taxon>Ecdysozoa</taxon>
        <taxon>Arthropoda</taxon>
        <taxon>Chelicerata</taxon>
        <taxon>Arachnida</taxon>
        <taxon>Acari</taxon>
        <taxon>Parasitiformes</taxon>
        <taxon>Ixodida</taxon>
        <taxon>Ixodoidea</taxon>
        <taxon>Ixodidae</taxon>
        <taxon>Rhipicephalinae</taxon>
        <taxon>Dermacentor</taxon>
    </lineage>
</organism>
<comment type="caution">
    <text evidence="1">The sequence shown here is derived from an EMBL/GenBank/DDBJ whole genome shotgun (WGS) entry which is preliminary data.</text>
</comment>
<gene>
    <name evidence="1" type="ORF">HPB49_004133</name>
</gene>
<protein>
    <submittedName>
        <fullName evidence="1">Uncharacterized protein</fullName>
    </submittedName>
</protein>
<sequence>MSKQPPNRVLWTLVVDEIKLRQSYEFNKSIYKVDGFVDYGGIVKEGAGQLADHALLFMFVPMSEGWVQPIASFATKGAAPGRVLAELVLETVGQLHKYGATVIAVAGEHRINFSHYKVLFETEKTTHLKIVPKLTAAHVQPSYLQKMNVRLATQLFSRSIAIGLKIHREAGVVELQDCSGTEAFTKIMNDLFDALNAKHPQEGIRRGSPRIQASDIHF</sequence>
<evidence type="ECO:0000313" key="1">
    <source>
        <dbReference type="EMBL" id="KAH7977999.1"/>
    </source>
</evidence>
<reference evidence="1" key="1">
    <citation type="submission" date="2020-05" db="EMBL/GenBank/DDBJ databases">
        <title>Large-scale comparative analyses of tick genomes elucidate their genetic diversity and vector capacities.</title>
        <authorList>
            <person name="Jia N."/>
            <person name="Wang J."/>
            <person name="Shi W."/>
            <person name="Du L."/>
            <person name="Sun Y."/>
            <person name="Zhan W."/>
            <person name="Jiang J."/>
            <person name="Wang Q."/>
            <person name="Zhang B."/>
            <person name="Ji P."/>
            <person name="Sakyi L.B."/>
            <person name="Cui X."/>
            <person name="Yuan T."/>
            <person name="Jiang B."/>
            <person name="Yang W."/>
            <person name="Lam T.T.-Y."/>
            <person name="Chang Q."/>
            <person name="Ding S."/>
            <person name="Wang X."/>
            <person name="Zhu J."/>
            <person name="Ruan X."/>
            <person name="Zhao L."/>
            <person name="Wei J."/>
            <person name="Que T."/>
            <person name="Du C."/>
            <person name="Cheng J."/>
            <person name="Dai P."/>
            <person name="Han X."/>
            <person name="Huang E."/>
            <person name="Gao Y."/>
            <person name="Liu J."/>
            <person name="Shao H."/>
            <person name="Ye R."/>
            <person name="Li L."/>
            <person name="Wei W."/>
            <person name="Wang X."/>
            <person name="Wang C."/>
            <person name="Yang T."/>
            <person name="Huo Q."/>
            <person name="Li W."/>
            <person name="Guo W."/>
            <person name="Chen H."/>
            <person name="Zhou L."/>
            <person name="Ni X."/>
            <person name="Tian J."/>
            <person name="Zhou Y."/>
            <person name="Sheng Y."/>
            <person name="Liu T."/>
            <person name="Pan Y."/>
            <person name="Xia L."/>
            <person name="Li J."/>
            <person name="Zhao F."/>
            <person name="Cao W."/>
        </authorList>
    </citation>
    <scope>NUCLEOTIDE SEQUENCE</scope>
    <source>
        <strain evidence="1">Dsil-2018</strain>
    </source>
</reference>
<dbReference type="EMBL" id="CM023470">
    <property type="protein sequence ID" value="KAH7977999.1"/>
    <property type="molecule type" value="Genomic_DNA"/>
</dbReference>
<accession>A0ACB8DV70</accession>